<proteinExistence type="predicted"/>
<organism evidence="1">
    <name type="scientific">marine sediment metagenome</name>
    <dbReference type="NCBI Taxonomy" id="412755"/>
    <lineage>
        <taxon>unclassified sequences</taxon>
        <taxon>metagenomes</taxon>
        <taxon>ecological metagenomes</taxon>
    </lineage>
</organism>
<reference evidence="1" key="1">
    <citation type="journal article" date="2015" name="Nature">
        <title>Complex archaea that bridge the gap between prokaryotes and eukaryotes.</title>
        <authorList>
            <person name="Spang A."/>
            <person name="Saw J.H."/>
            <person name="Jorgensen S.L."/>
            <person name="Zaremba-Niedzwiedzka K."/>
            <person name="Martijn J."/>
            <person name="Lind A.E."/>
            <person name="van Eijk R."/>
            <person name="Schleper C."/>
            <person name="Guy L."/>
            <person name="Ettema T.J."/>
        </authorList>
    </citation>
    <scope>NUCLEOTIDE SEQUENCE</scope>
</reference>
<feature type="non-terminal residue" evidence="1">
    <location>
        <position position="24"/>
    </location>
</feature>
<gene>
    <name evidence="1" type="ORF">LCGC14_1460500</name>
</gene>
<dbReference type="EMBL" id="LAZR01010160">
    <property type="protein sequence ID" value="KKM68482.1"/>
    <property type="molecule type" value="Genomic_DNA"/>
</dbReference>
<dbReference type="AlphaFoldDB" id="A0A0F9MHA1"/>
<protein>
    <recommendedName>
        <fullName evidence="2">Periplasmic copper-binding protein NosD beta helix domain-containing protein</fullName>
    </recommendedName>
</protein>
<accession>A0A0F9MHA1</accession>
<name>A0A0F9MHA1_9ZZZZ</name>
<sequence length="24" mass="2641">MSGLETGIYLENTTRGEIINNTVD</sequence>
<evidence type="ECO:0000313" key="1">
    <source>
        <dbReference type="EMBL" id="KKM68482.1"/>
    </source>
</evidence>
<comment type="caution">
    <text evidence="1">The sequence shown here is derived from an EMBL/GenBank/DDBJ whole genome shotgun (WGS) entry which is preliminary data.</text>
</comment>
<evidence type="ECO:0008006" key="2">
    <source>
        <dbReference type="Google" id="ProtNLM"/>
    </source>
</evidence>